<sequence>EIDASLRMLWHAGVPPSQVVLGLGFYGRSFTLADPECTSPGCPIAGTGELGYCLQTPGILSLTEIKGTIDHRNLKPDFDKTAAMKWISWDDQWVSYDDEETIKIKTDFAKKRCLSGMMVWSLDYD</sequence>
<dbReference type="PROSITE" id="PS51910">
    <property type="entry name" value="GH18_2"/>
    <property type="match status" value="1"/>
</dbReference>
<dbReference type="SUPFAM" id="SSF51445">
    <property type="entry name" value="(Trans)glycosidases"/>
    <property type="match status" value="1"/>
</dbReference>
<feature type="domain" description="GH18" evidence="3">
    <location>
        <begin position="1"/>
        <end position="125"/>
    </location>
</feature>
<dbReference type="InterPro" id="IPR050314">
    <property type="entry name" value="Glycosyl_Hydrlase_18"/>
</dbReference>
<dbReference type="AlphaFoldDB" id="A0A8K0TF57"/>
<evidence type="ECO:0000313" key="5">
    <source>
        <dbReference type="Proteomes" id="UP000813385"/>
    </source>
</evidence>
<dbReference type="PANTHER" id="PTHR11177:SF333">
    <property type="entry name" value="CHITINASE"/>
    <property type="match status" value="1"/>
</dbReference>
<comment type="similarity">
    <text evidence="1">Belongs to the glycosyl hydrolase 18 family. Chitinase class V subfamily.</text>
</comment>
<dbReference type="SUPFAM" id="SSF54556">
    <property type="entry name" value="Chitinase insertion domain"/>
    <property type="match status" value="1"/>
</dbReference>
<dbReference type="GO" id="GO:0005975">
    <property type="term" value="P:carbohydrate metabolic process"/>
    <property type="evidence" value="ECO:0007669"/>
    <property type="project" value="InterPro"/>
</dbReference>
<dbReference type="Gene3D" id="3.10.50.10">
    <property type="match status" value="1"/>
</dbReference>
<dbReference type="EMBL" id="JAGPXD010000003">
    <property type="protein sequence ID" value="KAH7363409.1"/>
    <property type="molecule type" value="Genomic_DNA"/>
</dbReference>
<keyword evidence="5" id="KW-1185">Reference proteome</keyword>
<reference evidence="4" key="1">
    <citation type="journal article" date="2021" name="Nat. Commun.">
        <title>Genetic determinants of endophytism in the Arabidopsis root mycobiome.</title>
        <authorList>
            <person name="Mesny F."/>
            <person name="Miyauchi S."/>
            <person name="Thiergart T."/>
            <person name="Pickel B."/>
            <person name="Atanasova L."/>
            <person name="Karlsson M."/>
            <person name="Huettel B."/>
            <person name="Barry K.W."/>
            <person name="Haridas S."/>
            <person name="Chen C."/>
            <person name="Bauer D."/>
            <person name="Andreopoulos W."/>
            <person name="Pangilinan J."/>
            <person name="LaButti K."/>
            <person name="Riley R."/>
            <person name="Lipzen A."/>
            <person name="Clum A."/>
            <person name="Drula E."/>
            <person name="Henrissat B."/>
            <person name="Kohler A."/>
            <person name="Grigoriev I.V."/>
            <person name="Martin F.M."/>
            <person name="Hacquard S."/>
        </authorList>
    </citation>
    <scope>NUCLEOTIDE SEQUENCE</scope>
    <source>
        <strain evidence="4">MPI-CAGE-AT-0016</strain>
    </source>
</reference>
<evidence type="ECO:0000256" key="1">
    <source>
        <dbReference type="ARBA" id="ARBA00008682"/>
    </source>
</evidence>
<evidence type="ECO:0000259" key="3">
    <source>
        <dbReference type="PROSITE" id="PS51910"/>
    </source>
</evidence>
<evidence type="ECO:0000256" key="2">
    <source>
        <dbReference type="ARBA" id="ARBA00012729"/>
    </source>
</evidence>
<dbReference type="OrthoDB" id="73875at2759"/>
<keyword evidence="4" id="KW-0378">Hydrolase</keyword>
<protein>
    <recommendedName>
        <fullName evidence="2">chitinase</fullName>
        <ecNumber evidence="2">3.2.1.14</ecNumber>
    </recommendedName>
</protein>
<dbReference type="Pfam" id="PF00704">
    <property type="entry name" value="Glyco_hydro_18"/>
    <property type="match status" value="1"/>
</dbReference>
<gene>
    <name evidence="4" type="ORF">B0T11DRAFT_206739</name>
</gene>
<dbReference type="Gene3D" id="3.20.20.80">
    <property type="entry name" value="Glycosidases"/>
    <property type="match status" value="1"/>
</dbReference>
<comment type="caution">
    <text evidence="4">The sequence shown here is derived from an EMBL/GenBank/DDBJ whole genome shotgun (WGS) entry which is preliminary data.</text>
</comment>
<dbReference type="InterPro" id="IPR029070">
    <property type="entry name" value="Chitinase_insertion_sf"/>
</dbReference>
<name>A0A8K0TF57_9PEZI</name>
<organism evidence="4 5">
    <name type="scientific">Plectosphaerella cucumerina</name>
    <dbReference type="NCBI Taxonomy" id="40658"/>
    <lineage>
        <taxon>Eukaryota</taxon>
        <taxon>Fungi</taxon>
        <taxon>Dikarya</taxon>
        <taxon>Ascomycota</taxon>
        <taxon>Pezizomycotina</taxon>
        <taxon>Sordariomycetes</taxon>
        <taxon>Hypocreomycetidae</taxon>
        <taxon>Glomerellales</taxon>
        <taxon>Plectosphaerellaceae</taxon>
        <taxon>Plectosphaerella</taxon>
    </lineage>
</organism>
<evidence type="ECO:0000313" key="4">
    <source>
        <dbReference type="EMBL" id="KAH7363409.1"/>
    </source>
</evidence>
<dbReference type="EC" id="3.2.1.14" evidence="2"/>
<feature type="non-terminal residue" evidence="4">
    <location>
        <position position="1"/>
    </location>
</feature>
<proteinExistence type="inferred from homology"/>
<dbReference type="InterPro" id="IPR001223">
    <property type="entry name" value="Glyco_hydro18_cat"/>
</dbReference>
<dbReference type="Proteomes" id="UP000813385">
    <property type="component" value="Unassembled WGS sequence"/>
</dbReference>
<dbReference type="InterPro" id="IPR017853">
    <property type="entry name" value="GH"/>
</dbReference>
<feature type="non-terminal residue" evidence="4">
    <location>
        <position position="125"/>
    </location>
</feature>
<dbReference type="GO" id="GO:0008843">
    <property type="term" value="F:endochitinase activity"/>
    <property type="evidence" value="ECO:0007669"/>
    <property type="project" value="UniProtKB-EC"/>
</dbReference>
<accession>A0A8K0TF57</accession>
<dbReference type="PANTHER" id="PTHR11177">
    <property type="entry name" value="CHITINASE"/>
    <property type="match status" value="1"/>
</dbReference>